<proteinExistence type="predicted"/>
<dbReference type="EMBL" id="MFBT01000001">
    <property type="protein sequence ID" value="OGE00364.1"/>
    <property type="molecule type" value="Genomic_DNA"/>
</dbReference>
<feature type="region of interest" description="Disordered" evidence="1">
    <location>
        <begin position="355"/>
        <end position="376"/>
    </location>
</feature>
<feature type="signal peptide" evidence="2">
    <location>
        <begin position="1"/>
        <end position="31"/>
    </location>
</feature>
<dbReference type="Proteomes" id="UP000177039">
    <property type="component" value="Unassembled WGS sequence"/>
</dbReference>
<dbReference type="AlphaFoldDB" id="A0A1F5H875"/>
<name>A0A1F5H875_9BACT</name>
<protein>
    <submittedName>
        <fullName evidence="3">Uncharacterized protein</fullName>
    </submittedName>
</protein>
<feature type="chain" id="PRO_5009518765" evidence="2">
    <location>
        <begin position="32"/>
        <end position="421"/>
    </location>
</feature>
<keyword evidence="2" id="KW-0732">Signal</keyword>
<evidence type="ECO:0000256" key="1">
    <source>
        <dbReference type="SAM" id="MobiDB-lite"/>
    </source>
</evidence>
<reference evidence="3 4" key="1">
    <citation type="journal article" date="2016" name="Nat. Commun.">
        <title>Thousands of microbial genomes shed light on interconnected biogeochemical processes in an aquifer system.</title>
        <authorList>
            <person name="Anantharaman K."/>
            <person name="Brown C.T."/>
            <person name="Hug L.A."/>
            <person name="Sharon I."/>
            <person name="Castelle C.J."/>
            <person name="Probst A.J."/>
            <person name="Thomas B.C."/>
            <person name="Singh A."/>
            <person name="Wilkins M.J."/>
            <person name="Karaoz U."/>
            <person name="Brodie E.L."/>
            <person name="Williams K.H."/>
            <person name="Hubbard S.S."/>
            <person name="Banfield J.F."/>
        </authorList>
    </citation>
    <scope>NUCLEOTIDE SEQUENCE [LARGE SCALE GENOMIC DNA]</scope>
</reference>
<evidence type="ECO:0000313" key="3">
    <source>
        <dbReference type="EMBL" id="OGE00364.1"/>
    </source>
</evidence>
<comment type="caution">
    <text evidence="3">The sequence shown here is derived from an EMBL/GenBank/DDBJ whole genome shotgun (WGS) entry which is preliminary data.</text>
</comment>
<evidence type="ECO:0000256" key="2">
    <source>
        <dbReference type="SAM" id="SignalP"/>
    </source>
</evidence>
<sequence>MKQMHKLIVRAGAAASTTALVLSSFIGPALAVDVVIEGNGSNSDNTANVAIQNDTTVTQTNYANITNDVDVDANTGKNDANDNTGGDVSINTGDASADVGVSNTANSNTAEVTGCCPEEINVTIKDNGTYSDNDANVAVQTKTTVDQDNTAYVKNDVDVDLDTGKNDANDNTGGDVSITTGNASADSVMISNVVNKNVASVSSGPNGGGSLSVWISGNGSNSDNTANVAVASAKTIQQTNYANISNDVDVDADTGKNDANDNTGGEVSIDTGDASADVWVGNLANFNAADIDACGCILDLSIKIKDNGTYSDNDANVALASLTLVDQDNTYECKPNYRGGWHKKCNDVDVDLDTGANDANDNTQDGEPEITTGDASGDVMVETTANSNVVGDADFDFDFPELPDFDGSSASLLLLLLALFS</sequence>
<gene>
    <name evidence="3" type="ORF">A3B54_01485</name>
</gene>
<evidence type="ECO:0000313" key="4">
    <source>
        <dbReference type="Proteomes" id="UP000177039"/>
    </source>
</evidence>
<accession>A0A1F5H875</accession>
<organism evidence="3 4">
    <name type="scientific">Candidatus Curtissbacteria bacterium RIFCSPLOWO2_01_FULL_42_50</name>
    <dbReference type="NCBI Taxonomy" id="1797730"/>
    <lineage>
        <taxon>Bacteria</taxon>
        <taxon>Candidatus Curtissiibacteriota</taxon>
    </lineage>
</organism>